<dbReference type="PANTHER" id="PTHR46388:SF2">
    <property type="entry name" value="NHL REPEAT-CONTAINING PROTEIN 2"/>
    <property type="match status" value="1"/>
</dbReference>
<feature type="domain" description="Thioredoxin" evidence="1">
    <location>
        <begin position="5"/>
        <end position="149"/>
    </location>
</feature>
<sequence length="577" mass="63736">MERTAEGKALAPEFPAYANWINTDRRYRMSDFRGKVVLLDFWTYCCINCMHVLPDLKRLERKYPELVVIGVHSAKFTGERDLANIREAVIRYDIEHPVINDYKFELWNNYGIRAWPSFVLIDPQGVMAGRASGEGLYDLFDQQIAKLIAENDRKGLVNHQRIEFNLDKFSTPRSLLAFPGKLEVDPLRGRIFISDSNNDRILQIDRAGKVLEVIGGGSSGKADGSFAEASFFRPQGMAYDALTDVLYIADTGNHLIRRADLRERRVTTILGTGEQARGYSASGKGTALAINSPWDLALVEGRLIIAMAGPHQLWSLDPVSGEARVFAGNGRENIVDGPAEEAQLAQPSGLSSDGPVVYFADSEVSAIRKVAAGMVSTLVGEGLFEYGDIDGPLSQARLQHALGVLFHEGKIYVADTYNNKIKLIDPKKGEIKTLAGTGATGAEDGPADKARLNEPNDIKYLDGLFYITDTNNGLIRVYDPARRTLSTLDLTGLDKLNMDKSSDYVKTIRLQQRKVDPAVTEMDFSVLVAPQLELNAEAPYYLEVSSSRETVARVLVFTPELRESQFHASVPVKLSAG</sequence>
<dbReference type="Pfam" id="PF13905">
    <property type="entry name" value="Thioredoxin_8"/>
    <property type="match status" value="1"/>
</dbReference>
<dbReference type="CDD" id="cd14951">
    <property type="entry name" value="NHL-2_like"/>
    <property type="match status" value="1"/>
</dbReference>
<dbReference type="STRING" id="1817867.A3F83_06845"/>
<dbReference type="SUPFAM" id="SSF52833">
    <property type="entry name" value="Thioredoxin-like"/>
    <property type="match status" value="1"/>
</dbReference>
<dbReference type="InterPro" id="IPR045302">
    <property type="entry name" value="NHL2_NHL_rpt_dom"/>
</dbReference>
<comment type="caution">
    <text evidence="2">The sequence shown here is derived from an EMBL/GenBank/DDBJ whole genome shotgun (WGS) entry which is preliminary data.</text>
</comment>
<reference evidence="2 3" key="1">
    <citation type="journal article" date="2016" name="Nat. Commun.">
        <title>Thousands of microbial genomes shed light on interconnected biogeochemical processes in an aquifer system.</title>
        <authorList>
            <person name="Anantharaman K."/>
            <person name="Brown C.T."/>
            <person name="Hug L.A."/>
            <person name="Sharon I."/>
            <person name="Castelle C.J."/>
            <person name="Probst A.J."/>
            <person name="Thomas B.C."/>
            <person name="Singh A."/>
            <person name="Wilkins M.J."/>
            <person name="Karaoz U."/>
            <person name="Brodie E.L."/>
            <person name="Williams K.H."/>
            <person name="Hubbard S.S."/>
            <person name="Banfield J.F."/>
        </authorList>
    </citation>
    <scope>NUCLEOTIDE SEQUENCE [LARGE SCALE GENOMIC DNA]</scope>
</reference>
<dbReference type="InterPro" id="IPR012336">
    <property type="entry name" value="Thioredoxin-like_fold"/>
</dbReference>
<dbReference type="AlphaFoldDB" id="A0A1F5Z2Z1"/>
<dbReference type="Gene3D" id="3.40.30.10">
    <property type="entry name" value="Glutaredoxin"/>
    <property type="match status" value="1"/>
</dbReference>
<dbReference type="InterPro" id="IPR036249">
    <property type="entry name" value="Thioredoxin-like_sf"/>
</dbReference>
<dbReference type="InterPro" id="IPR013766">
    <property type="entry name" value="Thioredoxin_domain"/>
</dbReference>
<name>A0A1F5Z2Z1_9BACT</name>
<evidence type="ECO:0000313" key="3">
    <source>
        <dbReference type="Proteomes" id="UP000179129"/>
    </source>
</evidence>
<dbReference type="PROSITE" id="PS51352">
    <property type="entry name" value="THIOREDOXIN_2"/>
    <property type="match status" value="1"/>
</dbReference>
<evidence type="ECO:0000259" key="1">
    <source>
        <dbReference type="PROSITE" id="PS51352"/>
    </source>
</evidence>
<accession>A0A1F5Z2Z1</accession>
<organism evidence="2 3">
    <name type="scientific">Candidatus Glassbacteria bacterium RIFCSPLOWO2_12_FULL_58_11</name>
    <dbReference type="NCBI Taxonomy" id="1817867"/>
    <lineage>
        <taxon>Bacteria</taxon>
        <taxon>Candidatus Glassiibacteriota</taxon>
    </lineage>
</organism>
<evidence type="ECO:0000313" key="2">
    <source>
        <dbReference type="EMBL" id="OGG06684.1"/>
    </source>
</evidence>
<dbReference type="Gene3D" id="2.120.10.30">
    <property type="entry name" value="TolB, C-terminal domain"/>
    <property type="match status" value="3"/>
</dbReference>
<dbReference type="Proteomes" id="UP000179129">
    <property type="component" value="Unassembled WGS sequence"/>
</dbReference>
<dbReference type="SUPFAM" id="SSF63825">
    <property type="entry name" value="YWTD domain"/>
    <property type="match status" value="1"/>
</dbReference>
<dbReference type="InterPro" id="IPR011042">
    <property type="entry name" value="6-blade_b-propeller_TolB-like"/>
</dbReference>
<gene>
    <name evidence="2" type="ORF">A3F83_06845</name>
</gene>
<protein>
    <recommendedName>
        <fullName evidence="1">Thioredoxin domain-containing protein</fullName>
    </recommendedName>
</protein>
<proteinExistence type="predicted"/>
<dbReference type="EMBL" id="MFIX01000012">
    <property type="protein sequence ID" value="OGG06684.1"/>
    <property type="molecule type" value="Genomic_DNA"/>
</dbReference>
<dbReference type="PANTHER" id="PTHR46388">
    <property type="entry name" value="NHL REPEAT-CONTAINING PROTEIN 2"/>
    <property type="match status" value="1"/>
</dbReference>